<evidence type="ECO:0000313" key="2">
    <source>
        <dbReference type="Proteomes" id="UP000270342"/>
    </source>
</evidence>
<dbReference type="EMBL" id="RBZU01000011">
    <property type="protein sequence ID" value="RKP48601.1"/>
    <property type="molecule type" value="Genomic_DNA"/>
</dbReference>
<sequence>MLASFNSSISSGSFTTSVMPSIAQGGLVPPTRATIGAPRTPAPRFATSLGGVSRRARRADEARPFEVRSDLQLAATISDQVRRGLSFEQIVRGARSQIEAAPSPIACPIARPGLLEADARADDLYTSPAAGRPLRLSARTLASGAYVRGLHGRRGERPIEYCAELPRDTAYLFVSLAGGTGGAALSVHRVDGSVVPVCERVGLDNGTSKACVVDLRAAALATEGTLVVRIATLEKVRSFQRVALSIKASDFAGASLGARMPAGR</sequence>
<dbReference type="Proteomes" id="UP000270342">
    <property type="component" value="Unassembled WGS sequence"/>
</dbReference>
<comment type="caution">
    <text evidence="1">The sequence shown here is derived from an EMBL/GenBank/DDBJ whole genome shotgun (WGS) entry which is preliminary data.</text>
</comment>
<organism evidence="1 2">
    <name type="scientific">Pararobbsia silviterrae</name>
    <dbReference type="NCBI Taxonomy" id="1792498"/>
    <lineage>
        <taxon>Bacteria</taxon>
        <taxon>Pseudomonadati</taxon>
        <taxon>Pseudomonadota</taxon>
        <taxon>Betaproteobacteria</taxon>
        <taxon>Burkholderiales</taxon>
        <taxon>Burkholderiaceae</taxon>
        <taxon>Pararobbsia</taxon>
    </lineage>
</organism>
<reference evidence="1 2" key="1">
    <citation type="submission" date="2018-10" db="EMBL/GenBank/DDBJ databases">
        <title>Robbsia sp. DHC34, isolated from soil.</title>
        <authorList>
            <person name="Gao Z.-H."/>
            <person name="Qiu L.-H."/>
        </authorList>
    </citation>
    <scope>NUCLEOTIDE SEQUENCE [LARGE SCALE GENOMIC DNA]</scope>
    <source>
        <strain evidence="1 2">DHC34</strain>
    </source>
</reference>
<protein>
    <submittedName>
        <fullName evidence="1">Uncharacterized protein</fullName>
    </submittedName>
</protein>
<proteinExistence type="predicted"/>
<evidence type="ECO:0000313" key="1">
    <source>
        <dbReference type="EMBL" id="RKP48601.1"/>
    </source>
</evidence>
<dbReference type="AlphaFoldDB" id="A0A494XFY1"/>
<accession>A0A494XFY1</accession>
<keyword evidence="2" id="KW-1185">Reference proteome</keyword>
<gene>
    <name evidence="1" type="ORF">D7S86_21585</name>
</gene>
<name>A0A494XFY1_9BURK</name>